<dbReference type="AlphaFoldDB" id="A0A8C8UC09"/>
<gene>
    <name evidence="4" type="primary">Semg2</name>
</gene>
<name>A0A8C8UC09_PERMB</name>
<keyword evidence="2" id="KW-0677">Repeat</keyword>
<evidence type="ECO:0000313" key="4">
    <source>
        <dbReference type="Ensembl" id="ENSPEMP00000030630.1"/>
    </source>
</evidence>
<dbReference type="RefSeq" id="XP_006971067.2">
    <property type="nucleotide sequence ID" value="XM_006971005.2"/>
</dbReference>
<reference evidence="4" key="2">
    <citation type="submission" date="2025-08" db="UniProtKB">
        <authorList>
            <consortium name="Ensembl"/>
        </authorList>
    </citation>
    <scope>IDENTIFICATION</scope>
</reference>
<dbReference type="OrthoDB" id="9622898at2759"/>
<evidence type="ECO:0000313" key="5">
    <source>
        <dbReference type="Proteomes" id="UP000694547"/>
    </source>
</evidence>
<evidence type="ECO:0000256" key="1">
    <source>
        <dbReference type="ARBA" id="ARBA00022729"/>
    </source>
</evidence>
<reference evidence="4" key="3">
    <citation type="submission" date="2025-09" db="UniProtKB">
        <authorList>
            <consortium name="Ensembl"/>
        </authorList>
    </citation>
    <scope>IDENTIFICATION</scope>
</reference>
<sequence>MKSIFFSLSLLLLLEKEAAGIEIYGGRKGHFLVKSPPVVFIQKGHFHYGPRGAQEDEPEGSVVVQTKHHVYRQDAAEADLGETQSSQQQTGLNEDLVCDEEDEISQQKSQLKSQSQIKSQAQLKTSGAQLKSQTGQLKTLGQVKSQIKLKSYRAPLKSYQAAITLQEGLPQQIKGKDYALKEDLAQVRQQHKKVHSLQRKLGQARKTAAFFPYFRHHSQDYDDGYFVQFQEQLQGGIRHIKSFHRGHGACYCPKGGLTLYQDAFTE</sequence>
<dbReference type="Proteomes" id="UP000694547">
    <property type="component" value="Chromosome 4"/>
</dbReference>
<reference evidence="4 5" key="1">
    <citation type="submission" date="2018-10" db="EMBL/GenBank/DDBJ databases">
        <title>Improved assembly of the deer mouse Peromyscus maniculatus genome.</title>
        <authorList>
            <person name="Lassance J.-M."/>
            <person name="Hoekstra H.E."/>
        </authorList>
    </citation>
    <scope>NUCLEOTIDE SEQUENCE [LARGE SCALE GENOMIC DNA]</scope>
</reference>
<dbReference type="GO" id="GO:0070062">
    <property type="term" value="C:extracellular exosome"/>
    <property type="evidence" value="ECO:0007669"/>
    <property type="project" value="TreeGrafter"/>
</dbReference>
<feature type="chain" id="PRO_5034878122" evidence="3">
    <location>
        <begin position="21"/>
        <end position="266"/>
    </location>
</feature>
<dbReference type="Ensembl" id="ENSPEMT00000038253.1">
    <property type="protein sequence ID" value="ENSPEMP00000030630.1"/>
    <property type="gene ID" value="ENSPEMG00000030891.1"/>
</dbReference>
<keyword evidence="5" id="KW-1185">Reference proteome</keyword>
<evidence type="ECO:0000256" key="3">
    <source>
        <dbReference type="SAM" id="SignalP"/>
    </source>
</evidence>
<feature type="signal peptide" evidence="3">
    <location>
        <begin position="1"/>
        <end position="20"/>
    </location>
</feature>
<accession>A0A8C8UC09</accession>
<dbReference type="GO" id="GO:0048240">
    <property type="term" value="P:sperm capacitation"/>
    <property type="evidence" value="ECO:0007669"/>
    <property type="project" value="TreeGrafter"/>
</dbReference>
<dbReference type="PANTHER" id="PTHR10547">
    <property type="entry name" value="SEMENOGELIN/SEMINAL VESICLE SECRETORY PROTEIN"/>
    <property type="match status" value="1"/>
</dbReference>
<keyword evidence="1 3" id="KW-0732">Signal</keyword>
<proteinExistence type="predicted"/>
<dbReference type="GeneTree" id="ENSGT00940000162560"/>
<evidence type="ECO:0000256" key="2">
    <source>
        <dbReference type="ARBA" id="ARBA00022737"/>
    </source>
</evidence>
<dbReference type="PANTHER" id="PTHR10547:SF7">
    <property type="entry name" value="SEMINAL VESICLE SECRETORY PROTEIN 3A-RELATED"/>
    <property type="match status" value="1"/>
</dbReference>
<protein>
    <submittedName>
        <fullName evidence="4">Seminal vesicle secretory protein 2-like</fullName>
    </submittedName>
</protein>
<organism evidence="4 5">
    <name type="scientific">Peromyscus maniculatus bairdii</name>
    <name type="common">Prairie deer mouse</name>
    <dbReference type="NCBI Taxonomy" id="230844"/>
    <lineage>
        <taxon>Eukaryota</taxon>
        <taxon>Metazoa</taxon>
        <taxon>Chordata</taxon>
        <taxon>Craniata</taxon>
        <taxon>Vertebrata</taxon>
        <taxon>Euteleostomi</taxon>
        <taxon>Mammalia</taxon>
        <taxon>Eutheria</taxon>
        <taxon>Euarchontoglires</taxon>
        <taxon>Glires</taxon>
        <taxon>Rodentia</taxon>
        <taxon>Myomorpha</taxon>
        <taxon>Muroidea</taxon>
        <taxon>Cricetidae</taxon>
        <taxon>Neotominae</taxon>
        <taxon>Peromyscus</taxon>
    </lineage>
</organism>